<gene>
    <name evidence="10" type="ORF">EGR_04434</name>
</gene>
<dbReference type="GO" id="GO:0005737">
    <property type="term" value="C:cytoplasm"/>
    <property type="evidence" value="ECO:0007669"/>
    <property type="project" value="TreeGrafter"/>
</dbReference>
<evidence type="ECO:0000259" key="9">
    <source>
        <dbReference type="PROSITE" id="PS50011"/>
    </source>
</evidence>
<evidence type="ECO:0000256" key="8">
    <source>
        <dbReference type="ARBA" id="ARBA00048679"/>
    </source>
</evidence>
<keyword evidence="5 10" id="KW-0418">Kinase</keyword>
<dbReference type="STRING" id="6210.W6UIC5"/>
<keyword evidence="2" id="KW-0723">Serine/threonine-protein kinase</keyword>
<evidence type="ECO:0000256" key="2">
    <source>
        <dbReference type="ARBA" id="ARBA00022527"/>
    </source>
</evidence>
<dbReference type="SUPFAM" id="SSF56112">
    <property type="entry name" value="Protein kinase-like (PK-like)"/>
    <property type="match status" value="2"/>
</dbReference>
<dbReference type="OrthoDB" id="21018at2759"/>
<feature type="domain" description="Protein kinase" evidence="9">
    <location>
        <begin position="693"/>
        <end position="1060"/>
    </location>
</feature>
<dbReference type="InterPro" id="IPR000719">
    <property type="entry name" value="Prot_kinase_dom"/>
</dbReference>
<protein>
    <recommendedName>
        <fullName evidence="1">non-specific serine/threonine protein kinase</fullName>
        <ecNumber evidence="1">2.7.11.1</ecNumber>
    </recommendedName>
</protein>
<keyword evidence="11" id="KW-1185">Reference proteome</keyword>
<evidence type="ECO:0000256" key="7">
    <source>
        <dbReference type="ARBA" id="ARBA00047899"/>
    </source>
</evidence>
<dbReference type="GO" id="GO:0000278">
    <property type="term" value="P:mitotic cell cycle"/>
    <property type="evidence" value="ECO:0007669"/>
    <property type="project" value="TreeGrafter"/>
</dbReference>
<evidence type="ECO:0000256" key="1">
    <source>
        <dbReference type="ARBA" id="ARBA00012513"/>
    </source>
</evidence>
<dbReference type="CTD" id="36340149"/>
<evidence type="ECO:0000313" key="11">
    <source>
        <dbReference type="Proteomes" id="UP000019149"/>
    </source>
</evidence>
<name>W6UIC5_ECHGR</name>
<dbReference type="Gene3D" id="3.30.200.20">
    <property type="entry name" value="Phosphorylase Kinase, domain 1"/>
    <property type="match status" value="2"/>
</dbReference>
<feature type="domain" description="Protein kinase" evidence="9">
    <location>
        <begin position="178"/>
        <end position="505"/>
    </location>
</feature>
<comment type="caution">
    <text evidence="10">The sequence shown here is derived from an EMBL/GenBank/DDBJ whole genome shotgun (WGS) entry which is preliminary data.</text>
</comment>
<dbReference type="PROSITE" id="PS50011">
    <property type="entry name" value="PROTEIN_KINASE_DOM"/>
    <property type="match status" value="2"/>
</dbReference>
<evidence type="ECO:0000256" key="6">
    <source>
        <dbReference type="ARBA" id="ARBA00022840"/>
    </source>
</evidence>
<evidence type="ECO:0000313" key="10">
    <source>
        <dbReference type="EMBL" id="EUB60808.1"/>
    </source>
</evidence>
<dbReference type="PANTHER" id="PTHR24419">
    <property type="entry name" value="INTERLEUKIN-1 RECEPTOR-ASSOCIATED KINASE"/>
    <property type="match status" value="1"/>
</dbReference>
<evidence type="ECO:0000256" key="3">
    <source>
        <dbReference type="ARBA" id="ARBA00022679"/>
    </source>
</evidence>
<comment type="catalytic activity">
    <reaction evidence="8">
        <text>L-seryl-[protein] + ATP = O-phospho-L-seryl-[protein] + ADP + H(+)</text>
        <dbReference type="Rhea" id="RHEA:17989"/>
        <dbReference type="Rhea" id="RHEA-COMP:9863"/>
        <dbReference type="Rhea" id="RHEA-COMP:11604"/>
        <dbReference type="ChEBI" id="CHEBI:15378"/>
        <dbReference type="ChEBI" id="CHEBI:29999"/>
        <dbReference type="ChEBI" id="CHEBI:30616"/>
        <dbReference type="ChEBI" id="CHEBI:83421"/>
        <dbReference type="ChEBI" id="CHEBI:456216"/>
        <dbReference type="EC" id="2.7.11.1"/>
    </reaction>
</comment>
<dbReference type="AlphaFoldDB" id="W6UIC5"/>
<proteinExistence type="predicted"/>
<evidence type="ECO:0000256" key="5">
    <source>
        <dbReference type="ARBA" id="ARBA00022777"/>
    </source>
</evidence>
<organism evidence="10 11">
    <name type="scientific">Echinococcus granulosus</name>
    <name type="common">Hydatid tapeworm</name>
    <dbReference type="NCBI Taxonomy" id="6210"/>
    <lineage>
        <taxon>Eukaryota</taxon>
        <taxon>Metazoa</taxon>
        <taxon>Spiralia</taxon>
        <taxon>Lophotrochozoa</taxon>
        <taxon>Platyhelminthes</taxon>
        <taxon>Cestoda</taxon>
        <taxon>Eucestoda</taxon>
        <taxon>Cyclophyllidea</taxon>
        <taxon>Taeniidae</taxon>
        <taxon>Echinococcus</taxon>
        <taxon>Echinococcus granulosus group</taxon>
    </lineage>
</organism>
<dbReference type="SMART" id="SM01331">
    <property type="entry name" value="DUF3635"/>
    <property type="match status" value="2"/>
</dbReference>
<dbReference type="InterPro" id="IPR011009">
    <property type="entry name" value="Kinase-like_dom_sf"/>
</dbReference>
<dbReference type="GO" id="GO:0072354">
    <property type="term" value="F:histone H3T3 kinase activity"/>
    <property type="evidence" value="ECO:0007669"/>
    <property type="project" value="TreeGrafter"/>
</dbReference>
<keyword evidence="4" id="KW-0547">Nucleotide-binding</keyword>
<reference evidence="10 11" key="1">
    <citation type="journal article" date="2013" name="Nat. Genet.">
        <title>The genome of the hydatid tapeworm Echinococcus granulosus.</title>
        <authorList>
            <person name="Zheng H."/>
            <person name="Zhang W."/>
            <person name="Zhang L."/>
            <person name="Zhang Z."/>
            <person name="Li J."/>
            <person name="Lu G."/>
            <person name="Zhu Y."/>
            <person name="Wang Y."/>
            <person name="Huang Y."/>
            <person name="Liu J."/>
            <person name="Kang H."/>
            <person name="Chen J."/>
            <person name="Wang L."/>
            <person name="Chen A."/>
            <person name="Yu S."/>
            <person name="Gao Z."/>
            <person name="Jin L."/>
            <person name="Gu W."/>
            <person name="Wang Z."/>
            <person name="Zhao L."/>
            <person name="Shi B."/>
            <person name="Wen H."/>
            <person name="Lin R."/>
            <person name="Jones M.K."/>
            <person name="Brejova B."/>
            <person name="Vinar T."/>
            <person name="Zhao G."/>
            <person name="McManus D.P."/>
            <person name="Chen Z."/>
            <person name="Zhou Y."/>
            <person name="Wang S."/>
        </authorList>
    </citation>
    <scope>NUCLEOTIDE SEQUENCE [LARGE SCALE GENOMIC DNA]</scope>
</reference>
<dbReference type="GO" id="GO:0005524">
    <property type="term" value="F:ATP binding"/>
    <property type="evidence" value="ECO:0007669"/>
    <property type="project" value="UniProtKB-KW"/>
</dbReference>
<sequence length="1060" mass="121882">MRLRSRSYVNQICDDVHKTRKPTRHSLRVSKTPDIRSRLRNFNGNRTPNRSTPPKKNIEIDAWSVSSNGTSDLENRENFGGRLFHFRHSEPVLSPLFSPRRFRSLSKDQAAKIKRLNARKIEFDAEGALEISEFSSSGNTDESFFTQSIVGDPRTKLLELCGQTEVRSFSSFFDAESLENISKIGEGVYGEVFQANKTCVIKVFPIDGNIPVNGEKQMESRRVYPEVFISKQLTELGFRYRQNRTVNFIQLRRAAIVCGKWPAELTAAWKKYEAEHGSDNECLDFLPRSQEWMILEFDYAGKPLGTIKFSSYREARSVIEQITLSLAAAESALQFEHRDLHWLNVLVKPTKQTKLRYRVNGVSYSVQTEGVRVCIIDFTVSRLCHEGNIVYVDMSDSPEIFECEGDYQFEIYRMMRNMNGNNWRPFRPITNLYWLHYLMEKLLTETSYPRRDPDSQAVQSELAALHDSVLSGSYDSAMRLTRLHPVNSEIQSPVEEGVLAITCFLAPVDFSAILNGGTFCTKLDLDICDDVHKTRKPTRHSLRVSKTPDIRSRLRNFNGNRTPNRSTPPKKNIEIDAWSVSSNGTSDLENRENFGGRLFHFRHSEPVLSPLFSPRRFRSLSKDQAAKIKRLNARKIEFDAEGALEISEFSSSGNTDESFFTQSIVGDPRTKLLELCGQTEVRSFSSFFDAESLENISKIGEGVYGEVFQANKTCVIKVFPIDGNIPVNGEKQMESRRVYPEVFISKQLTELGFRYRQNRTVNFIQLRRAAIVCGKWPAELTAAWKKYEAEHGSDNECLDFLPRSQEWMILEFDYAGKPLGTIKLDSVILMYLLISDFLIIYLFSRGKLLNDSIFVCVLMHLNSVRAYVSMLTRISFSSYREARSVIEQITLSLAAAESALQFEHRDLHWLNVLVKPTKQTKLRYRVNGVSYSVQTEGVRVCIIDFTVSRLCHEGNIVYVDMSDSPEIFECEGDYQFEIYRMMRNMNGNNWRPFRPITNLYWLHYLMEKLLTETSYPRRDPDSQAVQSELAALHDSVLSGSYDSAMRLVRSSFYFDTCRIE</sequence>
<dbReference type="GO" id="GO:0035556">
    <property type="term" value="P:intracellular signal transduction"/>
    <property type="evidence" value="ECO:0007669"/>
    <property type="project" value="TreeGrafter"/>
</dbReference>
<dbReference type="EMBL" id="APAU02000027">
    <property type="protein sequence ID" value="EUB60808.1"/>
    <property type="molecule type" value="Genomic_DNA"/>
</dbReference>
<dbReference type="GeneID" id="36340149"/>
<dbReference type="GO" id="GO:0005634">
    <property type="term" value="C:nucleus"/>
    <property type="evidence" value="ECO:0007669"/>
    <property type="project" value="TreeGrafter"/>
</dbReference>
<dbReference type="Gene3D" id="1.10.510.10">
    <property type="entry name" value="Transferase(Phosphotransferase) domain 1"/>
    <property type="match status" value="2"/>
</dbReference>
<dbReference type="KEGG" id="egl:EGR_04434"/>
<dbReference type="Proteomes" id="UP000019149">
    <property type="component" value="Unassembled WGS sequence"/>
</dbReference>
<dbReference type="PANTHER" id="PTHR24419:SF18">
    <property type="entry name" value="SERINE_THREONINE-PROTEIN KINASE HASPIN"/>
    <property type="match status" value="1"/>
</dbReference>
<dbReference type="RefSeq" id="XP_024352004.1">
    <property type="nucleotide sequence ID" value="XM_024493683.1"/>
</dbReference>
<comment type="catalytic activity">
    <reaction evidence="7">
        <text>L-threonyl-[protein] + ATP = O-phospho-L-threonyl-[protein] + ADP + H(+)</text>
        <dbReference type="Rhea" id="RHEA:46608"/>
        <dbReference type="Rhea" id="RHEA-COMP:11060"/>
        <dbReference type="Rhea" id="RHEA-COMP:11605"/>
        <dbReference type="ChEBI" id="CHEBI:15378"/>
        <dbReference type="ChEBI" id="CHEBI:30013"/>
        <dbReference type="ChEBI" id="CHEBI:30616"/>
        <dbReference type="ChEBI" id="CHEBI:61977"/>
        <dbReference type="ChEBI" id="CHEBI:456216"/>
        <dbReference type="EC" id="2.7.11.1"/>
    </reaction>
</comment>
<dbReference type="InterPro" id="IPR024604">
    <property type="entry name" value="GSG2_C"/>
</dbReference>
<dbReference type="EC" id="2.7.11.1" evidence="1"/>
<accession>W6UIC5</accession>
<keyword evidence="3" id="KW-0808">Transferase</keyword>
<keyword evidence="6" id="KW-0067">ATP-binding</keyword>
<evidence type="ECO:0000256" key="4">
    <source>
        <dbReference type="ARBA" id="ARBA00022741"/>
    </source>
</evidence>
<dbReference type="Pfam" id="PF12330">
    <property type="entry name" value="Haspin_kinase"/>
    <property type="match status" value="3"/>
</dbReference>